<name>A0A0K2B224_STRA7</name>
<evidence type="ECO:0000259" key="4">
    <source>
        <dbReference type="Pfam" id="PF11611"/>
    </source>
</evidence>
<dbReference type="Pfam" id="PF11611">
    <property type="entry name" value="DUF4352"/>
    <property type="match status" value="1"/>
</dbReference>
<evidence type="ECO:0000313" key="5">
    <source>
        <dbReference type="EMBL" id="AKZ59137.1"/>
    </source>
</evidence>
<sequence>MGGCAMRAYIRRAVVPAVVLSFALVAGCSSDDGGGAEASKNEPAAEASVEPADAPSEEPSSSAPAAEAPVVKVGETKTWDYGETDDYGQNYKVTSKMSVTVVSAKYVTPAEVDTTNEPEHGQYVELTLTLKNVGQAPADVMLYGMLEWQDAEHAAQDATTLEGVGEGPDLDTTYKPGQSVTGKVVLDVAAKGGTVSYTGTDDPNAEAAFVVELPSS</sequence>
<dbReference type="InterPro" id="IPR029050">
    <property type="entry name" value="Immunoprotect_excell_Ig-like"/>
</dbReference>
<feature type="region of interest" description="Disordered" evidence="2">
    <location>
        <begin position="31"/>
        <end position="71"/>
    </location>
</feature>
<evidence type="ECO:0000256" key="3">
    <source>
        <dbReference type="SAM" id="SignalP"/>
    </source>
</evidence>
<proteinExistence type="predicted"/>
<feature type="domain" description="DUF4352" evidence="4">
    <location>
        <begin position="95"/>
        <end position="190"/>
    </location>
</feature>
<feature type="signal peptide" evidence="3">
    <location>
        <begin position="1"/>
        <end position="26"/>
    </location>
</feature>
<dbReference type="Proteomes" id="UP000061018">
    <property type="component" value="Chromosome"/>
</dbReference>
<dbReference type="EMBL" id="CP012382">
    <property type="protein sequence ID" value="AKZ59137.1"/>
    <property type="molecule type" value="Genomic_DNA"/>
</dbReference>
<evidence type="ECO:0000313" key="6">
    <source>
        <dbReference type="Proteomes" id="UP000061018"/>
    </source>
</evidence>
<protein>
    <recommendedName>
        <fullName evidence="4">DUF4352 domain-containing protein</fullName>
    </recommendedName>
</protein>
<keyword evidence="1 3" id="KW-0732">Signal</keyword>
<organism evidence="5 6">
    <name type="scientific">Streptomyces ambofaciens (strain ATCC 23877 / 3486 / DSM 40053 / JCM 4204 / NBRC 12836 / NRRL B-2516)</name>
    <dbReference type="NCBI Taxonomy" id="278992"/>
    <lineage>
        <taxon>Bacteria</taxon>
        <taxon>Bacillati</taxon>
        <taxon>Actinomycetota</taxon>
        <taxon>Actinomycetes</taxon>
        <taxon>Kitasatosporales</taxon>
        <taxon>Streptomycetaceae</taxon>
        <taxon>Streptomyces</taxon>
    </lineage>
</organism>
<feature type="compositionally biased region" description="Low complexity" evidence="2">
    <location>
        <begin position="42"/>
        <end position="71"/>
    </location>
</feature>
<dbReference type="Gene3D" id="2.60.40.1240">
    <property type="match status" value="1"/>
</dbReference>
<reference evidence="6" key="1">
    <citation type="journal article" date="2015" name="J. Biotechnol.">
        <title>Complete genome sequence of Streptomyces ambofaciens ATCC 23877, the spiramycin producer.</title>
        <authorList>
            <person name="Thibessard A."/>
            <person name="Haas D."/>
            <person name="Gerbaud C."/>
            <person name="Aigle B."/>
            <person name="Lautru S."/>
            <person name="Pernodet J.L."/>
            <person name="Leblond P."/>
        </authorList>
    </citation>
    <scope>NUCLEOTIDE SEQUENCE [LARGE SCALE GENOMIC DNA]</scope>
    <source>
        <strain evidence="6">ATCC 23877 / 3486 / DSM 40053 / JCM 4204 / NBRC 12836 / NRRL B-2516</strain>
    </source>
</reference>
<dbReference type="KEGG" id="samb:SAM23877_6092"/>
<dbReference type="AlphaFoldDB" id="A0A0K2B224"/>
<feature type="chain" id="PRO_5039726243" description="DUF4352 domain-containing protein" evidence="3">
    <location>
        <begin position="27"/>
        <end position="216"/>
    </location>
</feature>
<evidence type="ECO:0000256" key="2">
    <source>
        <dbReference type="SAM" id="MobiDB-lite"/>
    </source>
</evidence>
<evidence type="ECO:0000256" key="1">
    <source>
        <dbReference type="ARBA" id="ARBA00022729"/>
    </source>
</evidence>
<gene>
    <name evidence="5" type="ORF">SAM23877_6092</name>
</gene>
<accession>A0A0K2B224</accession>
<dbReference type="PROSITE" id="PS51257">
    <property type="entry name" value="PROKAR_LIPOPROTEIN"/>
    <property type="match status" value="1"/>
</dbReference>
<dbReference type="InterPro" id="IPR029051">
    <property type="entry name" value="DUF4352"/>
</dbReference>